<evidence type="ECO:0008006" key="5">
    <source>
        <dbReference type="Google" id="ProtNLM"/>
    </source>
</evidence>
<feature type="transmembrane region" description="Helical" evidence="2">
    <location>
        <begin position="282"/>
        <end position="302"/>
    </location>
</feature>
<feature type="transmembrane region" description="Helical" evidence="2">
    <location>
        <begin position="28"/>
        <end position="50"/>
    </location>
</feature>
<gene>
    <name evidence="3" type="ORF">MEBOL_003574</name>
</gene>
<keyword evidence="4" id="KW-1185">Reference proteome</keyword>
<dbReference type="Proteomes" id="UP000217289">
    <property type="component" value="Chromosome"/>
</dbReference>
<keyword evidence="2" id="KW-0472">Membrane</keyword>
<proteinExistence type="predicted"/>
<evidence type="ECO:0000256" key="1">
    <source>
        <dbReference type="SAM" id="MobiDB-lite"/>
    </source>
</evidence>
<feature type="transmembrane region" description="Helical" evidence="2">
    <location>
        <begin position="206"/>
        <end position="231"/>
    </location>
</feature>
<feature type="transmembrane region" description="Helical" evidence="2">
    <location>
        <begin position="350"/>
        <end position="367"/>
    </location>
</feature>
<name>A0A250IE51_9BACT</name>
<accession>A0A250IE51</accession>
<feature type="transmembrane region" description="Helical" evidence="2">
    <location>
        <begin position="373"/>
        <end position="392"/>
    </location>
</feature>
<dbReference type="KEGG" id="mbd:MEBOL_003574"/>
<dbReference type="AlphaFoldDB" id="A0A250IE51"/>
<evidence type="ECO:0000313" key="4">
    <source>
        <dbReference type="Proteomes" id="UP000217289"/>
    </source>
</evidence>
<feature type="transmembrane region" description="Helical" evidence="2">
    <location>
        <begin position="251"/>
        <end position="270"/>
    </location>
</feature>
<feature type="transmembrane region" description="Helical" evidence="2">
    <location>
        <begin position="169"/>
        <end position="194"/>
    </location>
</feature>
<feature type="transmembrane region" description="Helical" evidence="2">
    <location>
        <begin position="404"/>
        <end position="423"/>
    </location>
</feature>
<sequence length="603" mass="64668">MKPPHPVNEPLRRDRAALWSQWLTFPRILGLSLMAAIVLAVPTLGMGFLYDDYIHLIRLQGGEAPGSRLDLFSFALGDPTEMRRWVERGPYPWWTLPELKLAFWRPLSTALAVMDDRLFGRNALAWHLHSLVWYLGVVAAMGAVLRRVLPGSVGALALGLFAIDGGHTLTVGWIANRNALVAALPALVGLWLHLEGREARRGGARLLALAGLGLGLLGGESALGVFAYVLAYEAVGAPGGARERLRALAPVALLGGVYLVGYKLGGYGAWGSGSYMDPVGEPVRFLGAALARIPAMVGGLVLEIPTDLWALDARLRPALVGLGVLALGVLGGSLRAAWPELSPEERRHCRWLMLGAALSLVPVAATFPSNRLLLIPGLGGSVAVAAVLVGAWRSRARGGRPRGLTLGAGSLGLAHLVLAPLLWPVMGSGLHSMSAQSEEAAQTLEGALDFQRLPQQRVVVLALPVSTLGMYLPVMMAERGMPRPEAWWTLSLSPHPHVLTRTGPNALELTLTEGRFFTSEFESIFRDREHALREGARVELPGLTARVLEADTQGPTRLGFTFDVPLEDPSLVMLHWRDGGPRRFTPPPEGQSVSLSRSGSNAG</sequence>
<dbReference type="OrthoDB" id="5512260at2"/>
<dbReference type="EMBL" id="CP022163">
    <property type="protein sequence ID" value="ATB30119.1"/>
    <property type="molecule type" value="Genomic_DNA"/>
</dbReference>
<reference evidence="3 4" key="1">
    <citation type="submission" date="2017-06" db="EMBL/GenBank/DDBJ databases">
        <authorList>
            <person name="Kim H.J."/>
            <person name="Triplett B.A."/>
        </authorList>
    </citation>
    <scope>NUCLEOTIDE SEQUENCE [LARGE SCALE GENOMIC DNA]</scope>
    <source>
        <strain evidence="3 4">DSM 14713</strain>
    </source>
</reference>
<protein>
    <recommendedName>
        <fullName evidence="5">Glycosyltransferase RgtA/B/C/D-like domain-containing protein</fullName>
    </recommendedName>
</protein>
<evidence type="ECO:0000313" key="3">
    <source>
        <dbReference type="EMBL" id="ATB30119.1"/>
    </source>
</evidence>
<evidence type="ECO:0000256" key="2">
    <source>
        <dbReference type="SAM" id="Phobius"/>
    </source>
</evidence>
<feature type="transmembrane region" description="Helical" evidence="2">
    <location>
        <begin position="131"/>
        <end position="149"/>
    </location>
</feature>
<feature type="region of interest" description="Disordered" evidence="1">
    <location>
        <begin position="577"/>
        <end position="603"/>
    </location>
</feature>
<keyword evidence="2" id="KW-0812">Transmembrane</keyword>
<dbReference type="RefSeq" id="WP_095978603.1">
    <property type="nucleotide sequence ID" value="NZ_CP022163.1"/>
</dbReference>
<keyword evidence="2" id="KW-1133">Transmembrane helix</keyword>
<organism evidence="3 4">
    <name type="scientific">Melittangium boletus DSM 14713</name>
    <dbReference type="NCBI Taxonomy" id="1294270"/>
    <lineage>
        <taxon>Bacteria</taxon>
        <taxon>Pseudomonadati</taxon>
        <taxon>Myxococcota</taxon>
        <taxon>Myxococcia</taxon>
        <taxon>Myxococcales</taxon>
        <taxon>Cystobacterineae</taxon>
        <taxon>Archangiaceae</taxon>
        <taxon>Melittangium</taxon>
    </lineage>
</organism>
<feature type="compositionally biased region" description="Polar residues" evidence="1">
    <location>
        <begin position="591"/>
        <end position="603"/>
    </location>
</feature>
<feature type="transmembrane region" description="Helical" evidence="2">
    <location>
        <begin position="318"/>
        <end position="338"/>
    </location>
</feature>